<reference evidence="1" key="1">
    <citation type="submission" date="2018-06" db="EMBL/GenBank/DDBJ databases">
        <authorList>
            <person name="Zhirakovskaya E."/>
        </authorList>
    </citation>
    <scope>NUCLEOTIDE SEQUENCE</scope>
</reference>
<dbReference type="AlphaFoldDB" id="A0A3B0XW85"/>
<sequence length="150" mass="16782">MKKRIVGLSILLLTLQVFAVEKKDDLNVDDIIKDGYQQMSGDEIRSHMFGKTLVIKDLQAKSKYEGELSKTGATKVKQTQEVSPSMLTNIEYQSRAPLLASDNISIKGNKIVATDGLRTFSSRIYIKGETMLGVRDIDNGRVYLQITVKK</sequence>
<dbReference type="EMBL" id="UOFI01000074">
    <property type="protein sequence ID" value="VAW66229.1"/>
    <property type="molecule type" value="Genomic_DNA"/>
</dbReference>
<organism evidence="1">
    <name type="scientific">hydrothermal vent metagenome</name>
    <dbReference type="NCBI Taxonomy" id="652676"/>
    <lineage>
        <taxon>unclassified sequences</taxon>
        <taxon>metagenomes</taxon>
        <taxon>ecological metagenomes</taxon>
    </lineage>
</organism>
<name>A0A3B0XW85_9ZZZZ</name>
<gene>
    <name evidence="1" type="ORF">MNBD_GAMMA09-3461</name>
</gene>
<protein>
    <submittedName>
        <fullName evidence="1">Uncharacterized protein</fullName>
    </submittedName>
</protein>
<accession>A0A3B0XW85</accession>
<proteinExistence type="predicted"/>
<evidence type="ECO:0000313" key="1">
    <source>
        <dbReference type="EMBL" id="VAW66229.1"/>
    </source>
</evidence>